<dbReference type="GO" id="GO:0005886">
    <property type="term" value="C:plasma membrane"/>
    <property type="evidence" value="ECO:0007669"/>
    <property type="project" value="UniProtKB-SubCell"/>
</dbReference>
<dbReference type="RefSeq" id="WP_092871396.1">
    <property type="nucleotide sequence ID" value="NZ_FOJY01000006.1"/>
</dbReference>
<dbReference type="AlphaFoldDB" id="A0A1I0X9J3"/>
<evidence type="ECO:0000313" key="10">
    <source>
        <dbReference type="Proteomes" id="UP000198838"/>
    </source>
</evidence>
<feature type="domain" description="ABC3 transporter permease C-terminal" evidence="8">
    <location>
        <begin position="742"/>
        <end position="857"/>
    </location>
</feature>
<evidence type="ECO:0000259" key="8">
    <source>
        <dbReference type="Pfam" id="PF02687"/>
    </source>
</evidence>
<dbReference type="OrthoDB" id="9793166at2"/>
<dbReference type="Pfam" id="PF02687">
    <property type="entry name" value="FtsX"/>
    <property type="match status" value="2"/>
</dbReference>
<feature type="domain" description="ABC3 transporter permease C-terminal" evidence="8">
    <location>
        <begin position="277"/>
        <end position="403"/>
    </location>
</feature>
<dbReference type="PANTHER" id="PTHR30572">
    <property type="entry name" value="MEMBRANE COMPONENT OF TRANSPORTER-RELATED"/>
    <property type="match status" value="1"/>
</dbReference>
<feature type="transmembrane region" description="Helical" evidence="7">
    <location>
        <begin position="270"/>
        <end position="291"/>
    </location>
</feature>
<comment type="subcellular location">
    <subcellularLocation>
        <location evidence="1">Cell membrane</location>
        <topology evidence="1">Multi-pass membrane protein</topology>
    </subcellularLocation>
</comment>
<keyword evidence="2" id="KW-1003">Cell membrane</keyword>
<dbReference type="GO" id="GO:0022857">
    <property type="term" value="F:transmembrane transporter activity"/>
    <property type="evidence" value="ECO:0007669"/>
    <property type="project" value="TreeGrafter"/>
</dbReference>
<evidence type="ECO:0000256" key="2">
    <source>
        <dbReference type="ARBA" id="ARBA00022475"/>
    </source>
</evidence>
<organism evidence="9 10">
    <name type="scientific">Acetitomaculum ruminis DSM 5522</name>
    <dbReference type="NCBI Taxonomy" id="1120918"/>
    <lineage>
        <taxon>Bacteria</taxon>
        <taxon>Bacillati</taxon>
        <taxon>Bacillota</taxon>
        <taxon>Clostridia</taxon>
        <taxon>Lachnospirales</taxon>
        <taxon>Lachnospiraceae</taxon>
        <taxon>Acetitomaculum</taxon>
    </lineage>
</organism>
<keyword evidence="5 7" id="KW-0472">Membrane</keyword>
<keyword evidence="3 7" id="KW-0812">Transmembrane</keyword>
<keyword evidence="4 7" id="KW-1133">Transmembrane helix</keyword>
<feature type="transmembrane region" description="Helical" evidence="7">
    <location>
        <begin position="326"/>
        <end position="352"/>
    </location>
</feature>
<dbReference type="Proteomes" id="UP000198838">
    <property type="component" value="Unassembled WGS sequence"/>
</dbReference>
<dbReference type="InterPro" id="IPR050250">
    <property type="entry name" value="Macrolide_Exporter_MacB"/>
</dbReference>
<evidence type="ECO:0000256" key="5">
    <source>
        <dbReference type="ARBA" id="ARBA00023136"/>
    </source>
</evidence>
<accession>A0A1I0X9J3</accession>
<evidence type="ECO:0000256" key="1">
    <source>
        <dbReference type="ARBA" id="ARBA00004651"/>
    </source>
</evidence>
<reference evidence="9 10" key="1">
    <citation type="submission" date="2016-10" db="EMBL/GenBank/DDBJ databases">
        <authorList>
            <person name="de Groot N.N."/>
        </authorList>
    </citation>
    <scope>NUCLEOTIDE SEQUENCE [LARGE SCALE GENOMIC DNA]</scope>
    <source>
        <strain evidence="9 10">DSM 5522</strain>
    </source>
</reference>
<name>A0A1I0X9J3_9FIRM</name>
<keyword evidence="10" id="KW-1185">Reference proteome</keyword>
<dbReference type="EMBL" id="FOJY01000006">
    <property type="protein sequence ID" value="SFA97544.1"/>
    <property type="molecule type" value="Genomic_DNA"/>
</dbReference>
<evidence type="ECO:0000256" key="3">
    <source>
        <dbReference type="ARBA" id="ARBA00022692"/>
    </source>
</evidence>
<feature type="transmembrane region" description="Helical" evidence="7">
    <location>
        <begin position="20"/>
        <end position="47"/>
    </location>
</feature>
<sequence>MRVLFKYTRNALKKSKTRTLVTIIGIILSMALFTAVIEGAFSGLIFYRNSIVEEYGKFQGFYSDINKKDKKEIIKSDEIESYASWEEVGWAKIDSSIEEDKPYIHIESMGKNFNDLVKVDLLEGRMPKDSSEIIISDSLVSNLDSKSIADFKVGKTIDLSIGQRLLNGNAPKMNDNFDADEELVDTKEKSLKIVGVFSRLSYDIEYFECPGYTALTLGEGNGNYGVFFTLKSPDKFVEMTEKIGYIDNLRSNGELLRTYGNLGDGNIKKMLFGFTSFLVVFIVVGSVSLIYNSFSISLSERTKQYGILKSIGATKKQIVISVFYEAFVLALIAIPIGMIVGCVGIGTTFYLLKDAFKSLLSRNNNTEIYLVLNFSALIIAALVCLFTTMISALIPALRTIKKSAIESIRQVDDIKVSAKKVKTSKITQKIFGFEGMMGAKNFKRNKKRYRTTVISLCISVVIFITASTFSAYVSSSLNEFNVMEGTADIRYGFDNELFESIESERKVFDLLKNAKDVTGSAFVIELSNQGISFETEYATDEYLKYFSEERAKSVKSYSQIIFLDDDYFKEICKNNNLNYKDYFDKTNPKAIMHNHETTIYQTDNGTKFIQYEILDKNKLPLVVNPFVENEYDENGDIKEESFELKHNVNINGFADDCGFIIGDVACVIYPSTMFDTMVGKGMEDNFYTTCVFTSENHVSSYDDMTNILTENSYNTNTLNDLAQNGESNKLIIFILDVFAYGFIVLISLIVTANVFNTISTNVLLRRREFAMMKSVGMTEKGVRHMLYYESFIYGFRSIITGVPIAILLSYYIYKISNFAGDIPFFIPVESILIAVISVFVVVFATMLFSSGKLKKDNTIEALRSE</sequence>
<protein>
    <submittedName>
        <fullName evidence="9">Putative ABC transport system permease protein</fullName>
    </submittedName>
</protein>
<dbReference type="STRING" id="1120918.SAMN05216249_10633"/>
<gene>
    <name evidence="9" type="ORF">SAMN05216249_10633</name>
</gene>
<feature type="transmembrane region" description="Helical" evidence="7">
    <location>
        <begin position="372"/>
        <end position="394"/>
    </location>
</feature>
<feature type="transmembrane region" description="Helical" evidence="7">
    <location>
        <begin position="737"/>
        <end position="764"/>
    </location>
</feature>
<evidence type="ECO:0000256" key="7">
    <source>
        <dbReference type="SAM" id="Phobius"/>
    </source>
</evidence>
<proteinExistence type="inferred from homology"/>
<dbReference type="InterPro" id="IPR003838">
    <property type="entry name" value="ABC3_permease_C"/>
</dbReference>
<feature type="transmembrane region" description="Helical" evidence="7">
    <location>
        <begin position="824"/>
        <end position="848"/>
    </location>
</feature>
<evidence type="ECO:0000313" key="9">
    <source>
        <dbReference type="EMBL" id="SFA97544.1"/>
    </source>
</evidence>
<feature type="transmembrane region" description="Helical" evidence="7">
    <location>
        <begin position="453"/>
        <end position="473"/>
    </location>
</feature>
<dbReference type="PANTHER" id="PTHR30572:SF4">
    <property type="entry name" value="ABC TRANSPORTER PERMEASE YTRF"/>
    <property type="match status" value="1"/>
</dbReference>
<comment type="similarity">
    <text evidence="6">Belongs to the ABC-4 integral membrane protein family.</text>
</comment>
<feature type="transmembrane region" description="Helical" evidence="7">
    <location>
        <begin position="785"/>
        <end position="812"/>
    </location>
</feature>
<evidence type="ECO:0000256" key="4">
    <source>
        <dbReference type="ARBA" id="ARBA00022989"/>
    </source>
</evidence>
<evidence type="ECO:0000256" key="6">
    <source>
        <dbReference type="ARBA" id="ARBA00038076"/>
    </source>
</evidence>